<dbReference type="Proteomes" id="UP000426246">
    <property type="component" value="Chromosome"/>
</dbReference>
<accession>A0A6B8RUP6</accession>
<evidence type="ECO:0000256" key="2">
    <source>
        <dbReference type="ARBA" id="ARBA00034301"/>
    </source>
</evidence>
<dbReference type="InterPro" id="IPR001279">
    <property type="entry name" value="Metallo-B-lactamas"/>
</dbReference>
<organism evidence="5 6">
    <name type="scientific">Paenibacillus psychroresistens</name>
    <dbReference type="NCBI Taxonomy" id="1778678"/>
    <lineage>
        <taxon>Bacteria</taxon>
        <taxon>Bacillati</taxon>
        <taxon>Bacillota</taxon>
        <taxon>Bacilli</taxon>
        <taxon>Bacillales</taxon>
        <taxon>Paenibacillaceae</taxon>
        <taxon>Paenibacillus</taxon>
    </lineage>
</organism>
<evidence type="ECO:0000256" key="1">
    <source>
        <dbReference type="ARBA" id="ARBA00034221"/>
    </source>
</evidence>
<dbReference type="GO" id="GO:0016787">
    <property type="term" value="F:hydrolase activity"/>
    <property type="evidence" value="ECO:0007669"/>
    <property type="project" value="UniProtKB-KW"/>
</dbReference>
<gene>
    <name evidence="5" type="ORF">EHS13_34175</name>
</gene>
<dbReference type="InterPro" id="IPR036866">
    <property type="entry name" value="RibonucZ/Hydroxyglut_hydro"/>
</dbReference>
<dbReference type="Gene3D" id="3.60.15.10">
    <property type="entry name" value="Ribonuclease Z/Hydroxyacylglutathione hydrolase-like"/>
    <property type="match status" value="1"/>
</dbReference>
<keyword evidence="6" id="KW-1185">Reference proteome</keyword>
<dbReference type="AlphaFoldDB" id="A0A6B8RUP6"/>
<feature type="domain" description="Metallo-beta-lactamase" evidence="4">
    <location>
        <begin position="18"/>
        <end position="205"/>
    </location>
</feature>
<dbReference type="KEGG" id="ppsc:EHS13_34175"/>
<keyword evidence="5" id="KW-0378">Hydrolase</keyword>
<dbReference type="EMBL" id="CP034235">
    <property type="protein sequence ID" value="QGQ99552.1"/>
    <property type="molecule type" value="Genomic_DNA"/>
</dbReference>
<protein>
    <submittedName>
        <fullName evidence="5">MBL fold metallo-hydrolase</fullName>
    </submittedName>
</protein>
<proteinExistence type="predicted"/>
<dbReference type="PANTHER" id="PTHR42951">
    <property type="entry name" value="METALLO-BETA-LACTAMASE DOMAIN-CONTAINING"/>
    <property type="match status" value="1"/>
</dbReference>
<comment type="catalytic activity">
    <reaction evidence="1">
        <text>3',5'-cyclic CMP + H2O = CMP + H(+)</text>
        <dbReference type="Rhea" id="RHEA:72675"/>
        <dbReference type="ChEBI" id="CHEBI:15377"/>
        <dbReference type="ChEBI" id="CHEBI:15378"/>
        <dbReference type="ChEBI" id="CHEBI:58003"/>
        <dbReference type="ChEBI" id="CHEBI:60377"/>
    </reaction>
    <physiologicalReaction direction="left-to-right" evidence="1">
        <dbReference type="Rhea" id="RHEA:72676"/>
    </physiologicalReaction>
</comment>
<dbReference type="RefSeq" id="WP_155705628.1">
    <property type="nucleotide sequence ID" value="NZ_CP034235.1"/>
</dbReference>
<evidence type="ECO:0000256" key="3">
    <source>
        <dbReference type="ARBA" id="ARBA00048505"/>
    </source>
</evidence>
<dbReference type="Pfam" id="PF00753">
    <property type="entry name" value="Lactamase_B"/>
    <property type="match status" value="1"/>
</dbReference>
<evidence type="ECO:0000313" key="6">
    <source>
        <dbReference type="Proteomes" id="UP000426246"/>
    </source>
</evidence>
<comment type="catalytic activity">
    <reaction evidence="3">
        <text>3',5'-cyclic UMP + H2O = UMP + H(+)</text>
        <dbReference type="Rhea" id="RHEA:70575"/>
        <dbReference type="ChEBI" id="CHEBI:15377"/>
        <dbReference type="ChEBI" id="CHEBI:15378"/>
        <dbReference type="ChEBI" id="CHEBI:57865"/>
        <dbReference type="ChEBI" id="CHEBI:184387"/>
    </reaction>
    <physiologicalReaction direction="left-to-right" evidence="3">
        <dbReference type="Rhea" id="RHEA:70576"/>
    </physiologicalReaction>
</comment>
<reference evidence="6" key="1">
    <citation type="submission" date="2018-11" db="EMBL/GenBank/DDBJ databases">
        <title>Complete genome sequence of Paenibacillus sp. ML311-T8.</title>
        <authorList>
            <person name="Nam Y.-D."/>
            <person name="Kang J."/>
            <person name="Chung W.-H."/>
            <person name="Park Y.S."/>
        </authorList>
    </citation>
    <scope>NUCLEOTIDE SEQUENCE [LARGE SCALE GENOMIC DNA]</scope>
    <source>
        <strain evidence="6">ML311-T8</strain>
    </source>
</reference>
<dbReference type="SMART" id="SM00849">
    <property type="entry name" value="Lactamase_B"/>
    <property type="match status" value="1"/>
</dbReference>
<comment type="function">
    <text evidence="2">Counteracts the endogenous Pycsar antiviral defense system. Phosphodiesterase that enables metal-dependent hydrolysis of host cyclic nucleotide Pycsar defense signals such as cCMP and cUMP.</text>
</comment>
<name>A0A6B8RUP6_9BACL</name>
<sequence length="283" mass="32370">MIAYKTKNLTVFQSALFHTTSSVVETDDCVVVVDPNWLPQEVEAIRYYVEQIRKDRPLYLVFTHSDWDHIIGYSAFPSATIIASEALVNCVEKDDILQQIKDFDDRYYISRDYEIAFPRVDIVIKKDGQIVTVGGTRLTFYLAPGHTADGIFTIVEPLGIFIAGDYLSDIEFPYIYSSSVDYEETIEKFKEIMQVHPINLLIPGHGNVTTIQTDMLLRYEHSLQYIASLRESIVTGDELTLDAFVNERPFPIGMRKFHADNKALMKKELQLKNAKSPHPSDTF</sequence>
<dbReference type="OrthoDB" id="1491389at2"/>
<evidence type="ECO:0000313" key="5">
    <source>
        <dbReference type="EMBL" id="QGQ99552.1"/>
    </source>
</evidence>
<evidence type="ECO:0000259" key="4">
    <source>
        <dbReference type="SMART" id="SM00849"/>
    </source>
</evidence>
<dbReference type="InterPro" id="IPR050855">
    <property type="entry name" value="NDM-1-like"/>
</dbReference>
<dbReference type="SUPFAM" id="SSF56281">
    <property type="entry name" value="Metallo-hydrolase/oxidoreductase"/>
    <property type="match status" value="1"/>
</dbReference>